<dbReference type="Gene3D" id="3.40.30.10">
    <property type="entry name" value="Glutaredoxin"/>
    <property type="match status" value="1"/>
</dbReference>
<dbReference type="EMBL" id="JBAMIC010000024">
    <property type="protein sequence ID" value="KAK7090674.1"/>
    <property type="molecule type" value="Genomic_DNA"/>
</dbReference>
<comment type="caution">
    <text evidence="3">The sequence shown here is derived from an EMBL/GenBank/DDBJ whole genome shotgun (WGS) entry which is preliminary data.</text>
</comment>
<evidence type="ECO:0000313" key="3">
    <source>
        <dbReference type="EMBL" id="KAK7090674.1"/>
    </source>
</evidence>
<name>A0AAN9APK5_9CAEN</name>
<proteinExistence type="predicted"/>
<evidence type="ECO:0000259" key="2">
    <source>
        <dbReference type="Pfam" id="PF01323"/>
    </source>
</evidence>
<dbReference type="SUPFAM" id="SSF52833">
    <property type="entry name" value="Thioredoxin-like"/>
    <property type="match status" value="1"/>
</dbReference>
<reference evidence="3 4" key="1">
    <citation type="submission" date="2024-02" db="EMBL/GenBank/DDBJ databases">
        <title>Chromosome-scale genome assembly of the rough periwinkle Littorina saxatilis.</title>
        <authorList>
            <person name="De Jode A."/>
            <person name="Faria R."/>
            <person name="Formenti G."/>
            <person name="Sims Y."/>
            <person name="Smith T.P."/>
            <person name="Tracey A."/>
            <person name="Wood J.M.D."/>
            <person name="Zagrodzka Z.B."/>
            <person name="Johannesson K."/>
            <person name="Butlin R.K."/>
            <person name="Leder E.H."/>
        </authorList>
    </citation>
    <scope>NUCLEOTIDE SEQUENCE [LARGE SCALE GENOMIC DNA]</scope>
    <source>
        <strain evidence="3">Snail1</strain>
        <tissue evidence="3">Muscle</tissue>
    </source>
</reference>
<protein>
    <recommendedName>
        <fullName evidence="2">DSBA-like thioredoxin domain-containing protein</fullName>
    </recommendedName>
</protein>
<dbReference type="CDD" id="cd03024">
    <property type="entry name" value="DsbA_FrnE"/>
    <property type="match status" value="1"/>
</dbReference>
<sequence length="231" mass="25399">MEANKPVVSVEVVGDLVCPWCWIGKRKLEKAMESLSDRFQFHVRWSPYLLRPDIPVQGIPVEDEDVSPAKKKTEQKRAKRAGDEVGLDLTFSSPLIPCTAQSHALVRLAGTLDTAGHPSLQSSVVERIFMANLTEGKSLTKSDLLTIATEAGLDADDVKHYITLDSNLNDVRATASDWTKRGVTGVPCFYINGQRMFCGAQDVEMFKRMVCMAAQKSKSSAQNAAQQAAQK</sequence>
<dbReference type="GO" id="GO:0016491">
    <property type="term" value="F:oxidoreductase activity"/>
    <property type="evidence" value="ECO:0007669"/>
    <property type="project" value="InterPro"/>
</dbReference>
<dbReference type="PANTHER" id="PTHR13887">
    <property type="entry name" value="GLUTATHIONE S-TRANSFERASE KAPPA"/>
    <property type="match status" value="1"/>
</dbReference>
<feature type="region of interest" description="Disordered" evidence="1">
    <location>
        <begin position="60"/>
        <end position="79"/>
    </location>
</feature>
<dbReference type="AlphaFoldDB" id="A0AAN9APK5"/>
<feature type="domain" description="DSBA-like thioredoxin" evidence="2">
    <location>
        <begin position="10"/>
        <end position="208"/>
    </location>
</feature>
<keyword evidence="4" id="KW-1185">Reference proteome</keyword>
<dbReference type="Proteomes" id="UP001374579">
    <property type="component" value="Unassembled WGS sequence"/>
</dbReference>
<dbReference type="InterPro" id="IPR036249">
    <property type="entry name" value="Thioredoxin-like_sf"/>
</dbReference>
<accession>A0AAN9APK5</accession>
<dbReference type="PANTHER" id="PTHR13887:SF41">
    <property type="entry name" value="THIOREDOXIN SUPERFAMILY PROTEIN"/>
    <property type="match status" value="1"/>
</dbReference>
<organism evidence="3 4">
    <name type="scientific">Littorina saxatilis</name>
    <dbReference type="NCBI Taxonomy" id="31220"/>
    <lineage>
        <taxon>Eukaryota</taxon>
        <taxon>Metazoa</taxon>
        <taxon>Spiralia</taxon>
        <taxon>Lophotrochozoa</taxon>
        <taxon>Mollusca</taxon>
        <taxon>Gastropoda</taxon>
        <taxon>Caenogastropoda</taxon>
        <taxon>Littorinimorpha</taxon>
        <taxon>Littorinoidea</taxon>
        <taxon>Littorinidae</taxon>
        <taxon>Littorina</taxon>
    </lineage>
</organism>
<dbReference type="Pfam" id="PF01323">
    <property type="entry name" value="DSBA"/>
    <property type="match status" value="1"/>
</dbReference>
<evidence type="ECO:0000256" key="1">
    <source>
        <dbReference type="SAM" id="MobiDB-lite"/>
    </source>
</evidence>
<gene>
    <name evidence="3" type="ORF">V1264_010436</name>
</gene>
<feature type="compositionally biased region" description="Basic and acidic residues" evidence="1">
    <location>
        <begin position="67"/>
        <end position="79"/>
    </location>
</feature>
<evidence type="ECO:0000313" key="4">
    <source>
        <dbReference type="Proteomes" id="UP001374579"/>
    </source>
</evidence>
<dbReference type="InterPro" id="IPR001853">
    <property type="entry name" value="DSBA-like_thioredoxin_dom"/>
</dbReference>